<evidence type="ECO:0000313" key="4">
    <source>
        <dbReference type="EMBL" id="AIF10082.1"/>
    </source>
</evidence>
<dbReference type="SUPFAM" id="SSF52540">
    <property type="entry name" value="P-loop containing nucleoside triphosphate hydrolases"/>
    <property type="match status" value="1"/>
</dbReference>
<sequence>MLKNETTNSSNQIERSSVTNKIRLWLLDHPSFNPYRFSLKSAYRIVTNQIRVLPDFVVIGSSKSGTTSLHYYLIQHPSIIAERNVHFFEYIHTNSIEWYRAHFPTKAYKNFKKIIRKEKLIVGEQTATYLFHPLVPKRIHATMPNVKLIVILRNPVDRAYSNYQHQVREGVEKRTFDDAIKSELKRIEIGKKEPEYKINNDDFNNHVIFSYLRHGIYVDFIKSWMEFFTKDQFLILPTYDLNNNHAKFLKQVFEFLNVSNHKVDSLERKNVGEYKKLDKSTRKFLVDYYRPHNERLFKLLGKNFDWDQ</sequence>
<evidence type="ECO:0000259" key="3">
    <source>
        <dbReference type="Pfam" id="PF00685"/>
    </source>
</evidence>
<dbReference type="AlphaFoldDB" id="A0A075H6I8"/>
<protein>
    <submittedName>
        <fullName evidence="4">Putative deacetylase sulfotransferase</fullName>
    </submittedName>
</protein>
<keyword evidence="2" id="KW-0325">Glycoprotein</keyword>
<reference evidence="4" key="1">
    <citation type="journal article" date="2014" name="Genome Biol. Evol.">
        <title>Pangenome evidence for extensive interdomain horizontal transfer affecting lineage core and shell genes in uncultured planktonic thaumarchaeota and euryarchaeota.</title>
        <authorList>
            <person name="Deschamps P."/>
            <person name="Zivanovic Y."/>
            <person name="Moreira D."/>
            <person name="Rodriguez-Valera F."/>
            <person name="Lopez-Garcia P."/>
        </authorList>
    </citation>
    <scope>NUCLEOTIDE SEQUENCE</scope>
</reference>
<dbReference type="EMBL" id="KF900881">
    <property type="protein sequence ID" value="AIF10082.1"/>
    <property type="molecule type" value="Genomic_DNA"/>
</dbReference>
<dbReference type="Pfam" id="PF00685">
    <property type="entry name" value="Sulfotransfer_1"/>
    <property type="match status" value="1"/>
</dbReference>
<dbReference type="InterPro" id="IPR000863">
    <property type="entry name" value="Sulfotransferase_dom"/>
</dbReference>
<dbReference type="GO" id="GO:0008146">
    <property type="term" value="F:sulfotransferase activity"/>
    <property type="evidence" value="ECO:0007669"/>
    <property type="project" value="InterPro"/>
</dbReference>
<name>A0A075H6I8_9ARCH</name>
<evidence type="ECO:0000256" key="2">
    <source>
        <dbReference type="ARBA" id="ARBA00023180"/>
    </source>
</evidence>
<dbReference type="InterPro" id="IPR027417">
    <property type="entry name" value="P-loop_NTPase"/>
</dbReference>
<dbReference type="PANTHER" id="PTHR10605:SF56">
    <property type="entry name" value="BIFUNCTIONAL HEPARAN SULFATE N-DEACETYLASE_N-SULFOTRANSFERASE"/>
    <property type="match status" value="1"/>
</dbReference>
<dbReference type="Gene3D" id="3.40.50.300">
    <property type="entry name" value="P-loop containing nucleotide triphosphate hydrolases"/>
    <property type="match status" value="1"/>
</dbReference>
<dbReference type="InterPro" id="IPR037359">
    <property type="entry name" value="NST/OST"/>
</dbReference>
<keyword evidence="1 4" id="KW-0808">Transferase</keyword>
<accession>A0A075H6I8</accession>
<dbReference type="PANTHER" id="PTHR10605">
    <property type="entry name" value="HEPARAN SULFATE SULFOTRANSFERASE"/>
    <property type="match status" value="1"/>
</dbReference>
<evidence type="ECO:0000256" key="1">
    <source>
        <dbReference type="ARBA" id="ARBA00022679"/>
    </source>
</evidence>
<proteinExistence type="predicted"/>
<organism evidence="4">
    <name type="scientific">uncultured marine thaumarchaeote KM3_43_D05</name>
    <dbReference type="NCBI Taxonomy" id="1456150"/>
    <lineage>
        <taxon>Archaea</taxon>
        <taxon>Nitrososphaerota</taxon>
        <taxon>environmental samples</taxon>
    </lineage>
</organism>
<feature type="domain" description="Sulfotransferase" evidence="3">
    <location>
        <begin position="54"/>
        <end position="282"/>
    </location>
</feature>